<dbReference type="InterPro" id="IPR018958">
    <property type="entry name" value="Knr4/Smi1-like_dom"/>
</dbReference>
<dbReference type="SUPFAM" id="SSF160631">
    <property type="entry name" value="SMI1/KNR4-like"/>
    <property type="match status" value="1"/>
</dbReference>
<dbReference type="Pfam" id="PF09346">
    <property type="entry name" value="SMI1_KNR4"/>
    <property type="match status" value="1"/>
</dbReference>
<dbReference type="EMBL" id="BOMI01000165">
    <property type="protein sequence ID" value="GID79295.1"/>
    <property type="molecule type" value="Genomic_DNA"/>
</dbReference>
<dbReference type="Gene3D" id="3.40.1580.10">
    <property type="entry name" value="SMI1/KNR4-like"/>
    <property type="match status" value="1"/>
</dbReference>
<keyword evidence="3" id="KW-1185">Reference proteome</keyword>
<dbReference type="SMART" id="SM00860">
    <property type="entry name" value="SMI1_KNR4"/>
    <property type="match status" value="1"/>
</dbReference>
<feature type="domain" description="Knr4/Smi1-like" evidence="1">
    <location>
        <begin position="55"/>
        <end position="232"/>
    </location>
</feature>
<sequence length="239" mass="26923">MPPLRRTPAAKSIYPGAVINHDWPGTAARLARIAAHPGAGEVFGAKWHEWRLQPPLTEDEVAEVESQLHVTLPAEYRGFLLQVSRGGAGPGCELFDLRRTDGVWRWHGDGGDLTDRERLWLPFEHTEAFNPADVLPERPDDRTFDTEDEYDRADDAWWELHDAAVFAPEHSIGLLYLCHLGGAYREALVVSGAARGQMWADDRAAGTGLRPLLRPDGSRVDFRTWYQTWLHEAEQQLAI</sequence>
<dbReference type="InterPro" id="IPR037883">
    <property type="entry name" value="Knr4/Smi1-like_sf"/>
</dbReference>
<evidence type="ECO:0000313" key="3">
    <source>
        <dbReference type="Proteomes" id="UP000609879"/>
    </source>
</evidence>
<accession>A0ABQ3YH08</accession>
<dbReference type="Proteomes" id="UP000609879">
    <property type="component" value="Unassembled WGS sequence"/>
</dbReference>
<name>A0ABQ3YH08_9ACTN</name>
<proteinExistence type="predicted"/>
<reference evidence="2 3" key="1">
    <citation type="submission" date="2021-01" db="EMBL/GenBank/DDBJ databases">
        <title>Whole genome shotgun sequence of Actinoplanes deccanensis NBRC 13994.</title>
        <authorList>
            <person name="Komaki H."/>
            <person name="Tamura T."/>
        </authorList>
    </citation>
    <scope>NUCLEOTIDE SEQUENCE [LARGE SCALE GENOMIC DNA]</scope>
    <source>
        <strain evidence="2 3">NBRC 13994</strain>
    </source>
</reference>
<organism evidence="2 3">
    <name type="scientific">Paractinoplanes deccanensis</name>
    <dbReference type="NCBI Taxonomy" id="113561"/>
    <lineage>
        <taxon>Bacteria</taxon>
        <taxon>Bacillati</taxon>
        <taxon>Actinomycetota</taxon>
        <taxon>Actinomycetes</taxon>
        <taxon>Micromonosporales</taxon>
        <taxon>Micromonosporaceae</taxon>
        <taxon>Paractinoplanes</taxon>
    </lineage>
</organism>
<comment type="caution">
    <text evidence="2">The sequence shown here is derived from an EMBL/GenBank/DDBJ whole genome shotgun (WGS) entry which is preliminary data.</text>
</comment>
<gene>
    <name evidence="2" type="ORF">Ade02nite_79360</name>
</gene>
<protein>
    <recommendedName>
        <fullName evidence="1">Knr4/Smi1-like domain-containing protein</fullName>
    </recommendedName>
</protein>
<evidence type="ECO:0000259" key="1">
    <source>
        <dbReference type="SMART" id="SM00860"/>
    </source>
</evidence>
<evidence type="ECO:0000313" key="2">
    <source>
        <dbReference type="EMBL" id="GID79295.1"/>
    </source>
</evidence>